<reference evidence="1" key="1">
    <citation type="journal article" date="2020" name="Stud. Mycol.">
        <title>101 Dothideomycetes genomes: a test case for predicting lifestyles and emergence of pathogens.</title>
        <authorList>
            <person name="Haridas S."/>
            <person name="Albert R."/>
            <person name="Binder M."/>
            <person name="Bloem J."/>
            <person name="Labutti K."/>
            <person name="Salamov A."/>
            <person name="Andreopoulos B."/>
            <person name="Baker S."/>
            <person name="Barry K."/>
            <person name="Bills G."/>
            <person name="Bluhm B."/>
            <person name="Cannon C."/>
            <person name="Castanera R."/>
            <person name="Culley D."/>
            <person name="Daum C."/>
            <person name="Ezra D."/>
            <person name="Gonzalez J."/>
            <person name="Henrissat B."/>
            <person name="Kuo A."/>
            <person name="Liang C."/>
            <person name="Lipzen A."/>
            <person name="Lutzoni F."/>
            <person name="Magnuson J."/>
            <person name="Mondo S."/>
            <person name="Nolan M."/>
            <person name="Ohm R."/>
            <person name="Pangilinan J."/>
            <person name="Park H.-J."/>
            <person name="Ramirez L."/>
            <person name="Alfaro M."/>
            <person name="Sun H."/>
            <person name="Tritt A."/>
            <person name="Yoshinaga Y."/>
            <person name="Zwiers L.-H."/>
            <person name="Turgeon B."/>
            <person name="Goodwin S."/>
            <person name="Spatafora J."/>
            <person name="Crous P."/>
            <person name="Grigoriev I."/>
        </authorList>
    </citation>
    <scope>NUCLEOTIDE SEQUENCE</scope>
    <source>
        <strain evidence="1">CBS 269.34</strain>
    </source>
</reference>
<protein>
    <recommendedName>
        <fullName evidence="3">Heterokaryon incompatibility domain-containing protein</fullName>
    </recommendedName>
</protein>
<dbReference type="AlphaFoldDB" id="A0A6A6QMA3"/>
<dbReference type="OrthoDB" id="4850726at2759"/>
<dbReference type="Proteomes" id="UP000799750">
    <property type="component" value="Unassembled WGS sequence"/>
</dbReference>
<gene>
    <name evidence="1" type="ORF">BU16DRAFT_75211</name>
</gene>
<evidence type="ECO:0008006" key="3">
    <source>
        <dbReference type="Google" id="ProtNLM"/>
    </source>
</evidence>
<dbReference type="InterPro" id="IPR052895">
    <property type="entry name" value="HetReg/Transcr_Mod"/>
</dbReference>
<name>A0A6A6QMA3_9PEZI</name>
<organism evidence="1 2">
    <name type="scientific">Lophium mytilinum</name>
    <dbReference type="NCBI Taxonomy" id="390894"/>
    <lineage>
        <taxon>Eukaryota</taxon>
        <taxon>Fungi</taxon>
        <taxon>Dikarya</taxon>
        <taxon>Ascomycota</taxon>
        <taxon>Pezizomycotina</taxon>
        <taxon>Dothideomycetes</taxon>
        <taxon>Pleosporomycetidae</taxon>
        <taxon>Mytilinidiales</taxon>
        <taxon>Mytilinidiaceae</taxon>
        <taxon>Lophium</taxon>
    </lineage>
</organism>
<sequence length="324" mass="36882">MNARFSLRPIQLYMTRLLQHCVSPPINLLVVESITKSTSRTERSPVTVSVRSFHVPRTPPGAFSSIETSHNDSKHALATFRYIGDQLIVTKNGQLSSSPGSKAPDMWRNACNFVYDDRTWKALLHFIKRIWFYRLWCWQEIKLSSSRSLLRCGHGQITWPVLRRAILCLHNKEKLPSLMFRERCRHDVYLTADAVGHSMSTLLDLSRSKGCANPRNKIPGLLGLTAPSFNARLRTNYASPVEDVYKDAFLAHLAITRRLELLKHCVLSRRSIGGPSWVPDWSKTDFAALILSEQLSTGLLSANFKYVPPNILEITGLRQRLSRK</sequence>
<dbReference type="EMBL" id="MU004192">
    <property type="protein sequence ID" value="KAF2493254.1"/>
    <property type="molecule type" value="Genomic_DNA"/>
</dbReference>
<evidence type="ECO:0000313" key="2">
    <source>
        <dbReference type="Proteomes" id="UP000799750"/>
    </source>
</evidence>
<dbReference type="PANTHER" id="PTHR24148">
    <property type="entry name" value="ANKYRIN REPEAT DOMAIN-CONTAINING PROTEIN 39 HOMOLOG-RELATED"/>
    <property type="match status" value="1"/>
</dbReference>
<accession>A0A6A6QMA3</accession>
<proteinExistence type="predicted"/>
<dbReference type="PANTHER" id="PTHR24148:SF73">
    <property type="entry name" value="HET DOMAIN PROTEIN (AFU_ORTHOLOGUE AFUA_8G01020)"/>
    <property type="match status" value="1"/>
</dbReference>
<keyword evidence="2" id="KW-1185">Reference proteome</keyword>
<evidence type="ECO:0000313" key="1">
    <source>
        <dbReference type="EMBL" id="KAF2493254.1"/>
    </source>
</evidence>